<evidence type="ECO:0000256" key="3">
    <source>
        <dbReference type="ARBA" id="ARBA00023163"/>
    </source>
</evidence>
<dbReference type="PROSITE" id="PS51118">
    <property type="entry name" value="HTH_HXLR"/>
    <property type="match status" value="1"/>
</dbReference>
<keyword evidence="1" id="KW-0805">Transcription regulation</keyword>
<dbReference type="PANTHER" id="PTHR33204">
    <property type="entry name" value="TRANSCRIPTIONAL REGULATOR, MARR FAMILY"/>
    <property type="match status" value="1"/>
</dbReference>
<dbReference type="Gene3D" id="1.10.10.10">
    <property type="entry name" value="Winged helix-like DNA-binding domain superfamily/Winged helix DNA-binding domain"/>
    <property type="match status" value="1"/>
</dbReference>
<dbReference type="SUPFAM" id="SSF46785">
    <property type="entry name" value="Winged helix' DNA-binding domain"/>
    <property type="match status" value="1"/>
</dbReference>
<evidence type="ECO:0000256" key="1">
    <source>
        <dbReference type="ARBA" id="ARBA00023015"/>
    </source>
</evidence>
<feature type="domain" description="HTH hxlR-type" evidence="4">
    <location>
        <begin position="12"/>
        <end position="111"/>
    </location>
</feature>
<dbReference type="GO" id="GO:0003677">
    <property type="term" value="F:DNA binding"/>
    <property type="evidence" value="ECO:0007669"/>
    <property type="project" value="UniProtKB-KW"/>
</dbReference>
<dbReference type="Proteomes" id="UP000671995">
    <property type="component" value="Chromosome"/>
</dbReference>
<keyword evidence="2" id="KW-0238">DNA-binding</keyword>
<reference evidence="5" key="1">
    <citation type="submission" date="2020-05" db="EMBL/GenBank/DDBJ databases">
        <authorList>
            <person name="Zeng H."/>
            <person name="Chan Y.K."/>
            <person name="Watt R.M."/>
        </authorList>
    </citation>
    <scope>NUCLEOTIDE SEQUENCE</scope>
    <source>
        <strain evidence="5">ATCC 700773</strain>
    </source>
</reference>
<name>A0A975EYK2_9SPIR</name>
<accession>A0A975EYK2</accession>
<protein>
    <submittedName>
        <fullName evidence="5">Helix-turn-helix transcriptional regulator</fullName>
    </submittedName>
</protein>
<dbReference type="EMBL" id="CP054257">
    <property type="protein sequence ID" value="QTQ11088.1"/>
    <property type="molecule type" value="Genomic_DNA"/>
</dbReference>
<dbReference type="InterPro" id="IPR036390">
    <property type="entry name" value="WH_DNA-bd_sf"/>
</dbReference>
<evidence type="ECO:0000313" key="5">
    <source>
        <dbReference type="EMBL" id="QTQ11088.1"/>
    </source>
</evidence>
<dbReference type="InterPro" id="IPR002577">
    <property type="entry name" value="HTH_HxlR"/>
</dbReference>
<dbReference type="Pfam" id="PF01638">
    <property type="entry name" value="HxlR"/>
    <property type="match status" value="1"/>
</dbReference>
<dbReference type="PANTHER" id="PTHR33204:SF29">
    <property type="entry name" value="TRANSCRIPTIONAL REGULATOR"/>
    <property type="match status" value="1"/>
</dbReference>
<keyword evidence="3" id="KW-0804">Transcription</keyword>
<dbReference type="AlphaFoldDB" id="A0A975EYK2"/>
<sequence>MYKKKLEDDIRCPLEYGMEVFGGKWNSRIICVLSAKKVLRYGELRSQLTDITDAVLSASLKELLKNNIIEREQYNEIPPHVEYHLSERGKSVVPILRSICRWAGLFHKAQNDKSLPQCKKCDYNGFNN</sequence>
<organism evidence="5 6">
    <name type="scientific">Treponema parvum</name>
    <dbReference type="NCBI Taxonomy" id="138851"/>
    <lineage>
        <taxon>Bacteria</taxon>
        <taxon>Pseudomonadati</taxon>
        <taxon>Spirochaetota</taxon>
        <taxon>Spirochaetia</taxon>
        <taxon>Spirochaetales</taxon>
        <taxon>Treponemataceae</taxon>
        <taxon>Treponema</taxon>
    </lineage>
</organism>
<evidence type="ECO:0000259" key="4">
    <source>
        <dbReference type="PROSITE" id="PS51118"/>
    </source>
</evidence>
<reference evidence="5" key="2">
    <citation type="journal article" date="2021" name="Microbiol. Resour. Announc.">
        <title>Complete Genome Sequences of Three Human Oral Treponema parvum Isolates.</title>
        <authorList>
            <person name="Zeng H."/>
            <person name="Watt R.M."/>
        </authorList>
    </citation>
    <scope>NUCLEOTIDE SEQUENCE</scope>
    <source>
        <strain evidence="5">ATCC 700773</strain>
    </source>
</reference>
<evidence type="ECO:0000313" key="6">
    <source>
        <dbReference type="Proteomes" id="UP000671995"/>
    </source>
</evidence>
<dbReference type="InterPro" id="IPR036388">
    <property type="entry name" value="WH-like_DNA-bd_sf"/>
</dbReference>
<dbReference type="RefSeq" id="WP_210117884.1">
    <property type="nucleotide sequence ID" value="NZ_CP054257.1"/>
</dbReference>
<gene>
    <name evidence="5" type="ORF">HRI96_02115</name>
</gene>
<evidence type="ECO:0000256" key="2">
    <source>
        <dbReference type="ARBA" id="ARBA00023125"/>
    </source>
</evidence>
<proteinExistence type="predicted"/>